<keyword evidence="1 4" id="KW-0808">Transferase</keyword>
<reference evidence="4 5" key="1">
    <citation type="submission" date="2018-03" db="EMBL/GenBank/DDBJ databases">
        <title>Genomic Encyclopedia of Type Strains, Phase III (KMG-III): the genomes of soil and plant-associated and newly described type strains.</title>
        <authorList>
            <person name="Whitman W."/>
        </authorList>
    </citation>
    <scope>NUCLEOTIDE SEQUENCE [LARGE SCALE GENOMIC DNA]</scope>
    <source>
        <strain evidence="4 5">CGMCC 1.12700</strain>
    </source>
</reference>
<dbReference type="InterPro" id="IPR029044">
    <property type="entry name" value="Nucleotide-diphossugar_trans"/>
</dbReference>
<dbReference type="Gene3D" id="3.90.550.10">
    <property type="entry name" value="Spore Coat Polysaccharide Biosynthesis Protein SpsA, Chain A"/>
    <property type="match status" value="1"/>
</dbReference>
<dbReference type="OrthoDB" id="9813880at2"/>
<evidence type="ECO:0000259" key="3">
    <source>
        <dbReference type="Pfam" id="PF12804"/>
    </source>
</evidence>
<comment type="caution">
    <text evidence="4">The sequence shown here is derived from an EMBL/GenBank/DDBJ whole genome shotgun (WGS) entry which is preliminary data.</text>
</comment>
<dbReference type="PANTHER" id="PTHR43584:SF8">
    <property type="entry name" value="N-ACETYLMURAMATE ALPHA-1-PHOSPHATE URIDYLYLTRANSFERASE"/>
    <property type="match status" value="1"/>
</dbReference>
<dbReference type="AlphaFoldDB" id="A0A2P8DCK3"/>
<dbReference type="SUPFAM" id="SSF53448">
    <property type="entry name" value="Nucleotide-diphospho-sugar transferases"/>
    <property type="match status" value="1"/>
</dbReference>
<accession>A0A2P8DCK3</accession>
<evidence type="ECO:0000256" key="1">
    <source>
        <dbReference type="ARBA" id="ARBA00022679"/>
    </source>
</evidence>
<name>A0A2P8DCK3_9BACT</name>
<sequence length="244" mass="27458">MKAFLLAAGLGTRLKPFTDHHPKALAPVHGRSLLEWNIRNLQRFCIFDIVVNVHHFADQIIDVLEREKGFGSRVQVSDESDAVLETGGGLKKAMPFFEGAGTLLVMNVDILSNFDLDRMLEQHRQSGAAVTLAVQQRETSRYFLFDETRQLRGWENIKTGERRIPGDFQVADLGPYAFSGIQLMEESFLPGIRQEGKFSLVDVYLDRCVTQKIIAWDHTGDALLDVGKPESLERAATLFPDTIQ</sequence>
<keyword evidence="5" id="KW-1185">Reference proteome</keyword>
<dbReference type="InterPro" id="IPR025877">
    <property type="entry name" value="MobA-like_NTP_Trfase"/>
</dbReference>
<dbReference type="Pfam" id="PF12804">
    <property type="entry name" value="NTP_transf_3"/>
    <property type="match status" value="1"/>
</dbReference>
<protein>
    <submittedName>
        <fullName evidence="4">MobA-like NTP transferase protein</fullName>
    </submittedName>
</protein>
<evidence type="ECO:0000313" key="4">
    <source>
        <dbReference type="EMBL" id="PSK94946.1"/>
    </source>
</evidence>
<proteinExistence type="predicted"/>
<evidence type="ECO:0000256" key="2">
    <source>
        <dbReference type="ARBA" id="ARBA00022695"/>
    </source>
</evidence>
<keyword evidence="2" id="KW-0548">Nucleotidyltransferase</keyword>
<organism evidence="4 5">
    <name type="scientific">Taibaiella chishuiensis</name>
    <dbReference type="NCBI Taxonomy" id="1434707"/>
    <lineage>
        <taxon>Bacteria</taxon>
        <taxon>Pseudomonadati</taxon>
        <taxon>Bacteroidota</taxon>
        <taxon>Chitinophagia</taxon>
        <taxon>Chitinophagales</taxon>
        <taxon>Chitinophagaceae</taxon>
        <taxon>Taibaiella</taxon>
    </lineage>
</organism>
<dbReference type="EMBL" id="PYGD01000001">
    <property type="protein sequence ID" value="PSK94946.1"/>
    <property type="molecule type" value="Genomic_DNA"/>
</dbReference>
<feature type="domain" description="MobA-like NTP transferase" evidence="3">
    <location>
        <begin position="3"/>
        <end position="149"/>
    </location>
</feature>
<gene>
    <name evidence="4" type="ORF">B0I18_1011109</name>
</gene>
<dbReference type="RefSeq" id="WP_106521624.1">
    <property type="nucleotide sequence ID" value="NZ_PYGD01000001.1"/>
</dbReference>
<dbReference type="GO" id="GO:0016779">
    <property type="term" value="F:nucleotidyltransferase activity"/>
    <property type="evidence" value="ECO:0007669"/>
    <property type="project" value="UniProtKB-KW"/>
</dbReference>
<dbReference type="PANTHER" id="PTHR43584">
    <property type="entry name" value="NUCLEOTIDYL TRANSFERASE"/>
    <property type="match status" value="1"/>
</dbReference>
<evidence type="ECO:0000313" key="5">
    <source>
        <dbReference type="Proteomes" id="UP000240572"/>
    </source>
</evidence>
<dbReference type="Proteomes" id="UP000240572">
    <property type="component" value="Unassembled WGS sequence"/>
</dbReference>
<dbReference type="InterPro" id="IPR050065">
    <property type="entry name" value="GlmU-like"/>
</dbReference>